<sequence>MSDSNSNSNIQLTSTISEDNKLTLALQNISIPQPGADEVVIRMEAAPLNPSDLAVLFSAGDMAKAIQSGPEQNPIITADVPAQAMPSLKTRVGKATPVGNEGAGTVVAAGSSAAAQALMGKMVAVIGGGTYRQYLCTNVQSCLELKAGTTAKEGASSFVNPLTALAMVETMRAEGHKAIVHAAAASSLGQMLNRICIADGVDLVNIVRKPEQETLLRDMGAKYVVNSSSETFIADLTAAIIETGATIAFDPIGGGQLTSDILNCMEEAAARDMKEHSVYGSDVFKQVYIYGALNRGPITLNRNFGFAWAVNGFLLFNALGKLGTETVITMRKRVADEITTTFASNYTHEVSLAEALQLKSIAAYSKQATGEKYLITPQK</sequence>
<dbReference type="RefSeq" id="WP_101345719.1">
    <property type="nucleotide sequence ID" value="NZ_PJAI02000022.1"/>
</dbReference>
<protein>
    <submittedName>
        <fullName evidence="4">Zinc-binding dehydrogenase</fullName>
    </submittedName>
</protein>
<evidence type="ECO:0000259" key="3">
    <source>
        <dbReference type="SMART" id="SM00829"/>
    </source>
</evidence>
<organism evidence="4 5">
    <name type="scientific">Colwellia echini</name>
    <dbReference type="NCBI Taxonomy" id="1982103"/>
    <lineage>
        <taxon>Bacteria</taxon>
        <taxon>Pseudomonadati</taxon>
        <taxon>Pseudomonadota</taxon>
        <taxon>Gammaproteobacteria</taxon>
        <taxon>Alteromonadales</taxon>
        <taxon>Colwelliaceae</taxon>
        <taxon>Colwellia</taxon>
    </lineage>
</organism>
<proteinExistence type="predicted"/>
<dbReference type="Gene3D" id="3.90.180.10">
    <property type="entry name" value="Medium-chain alcohol dehydrogenases, catalytic domain"/>
    <property type="match status" value="1"/>
</dbReference>
<name>A0ABY3MTL7_9GAMM</name>
<feature type="domain" description="Enoyl reductase (ER)" evidence="3">
    <location>
        <begin position="21"/>
        <end position="375"/>
    </location>
</feature>
<dbReference type="Proteomes" id="UP000815846">
    <property type="component" value="Unassembled WGS sequence"/>
</dbReference>
<dbReference type="InterPro" id="IPR020843">
    <property type="entry name" value="ER"/>
</dbReference>
<dbReference type="SUPFAM" id="SSF51735">
    <property type="entry name" value="NAD(P)-binding Rossmann-fold domains"/>
    <property type="match status" value="1"/>
</dbReference>
<reference evidence="4 5" key="1">
    <citation type="submission" date="2019-08" db="EMBL/GenBank/DDBJ databases">
        <title>Microbe sample from Colwellia echini.</title>
        <authorList>
            <person name="Christiansen L."/>
            <person name="Pathiraja D."/>
            <person name="Schultz-Johansen M."/>
            <person name="Choi I.-G."/>
            <person name="Stougaard P."/>
        </authorList>
    </citation>
    <scope>NUCLEOTIDE SEQUENCE [LARGE SCALE GENOMIC DNA]</scope>
    <source>
        <strain evidence="4 5">A3</strain>
    </source>
</reference>
<dbReference type="Gene3D" id="3.40.50.720">
    <property type="entry name" value="NAD(P)-binding Rossmann-like Domain"/>
    <property type="match status" value="1"/>
</dbReference>
<dbReference type="SMART" id="SM00829">
    <property type="entry name" value="PKS_ER"/>
    <property type="match status" value="1"/>
</dbReference>
<dbReference type="PANTHER" id="PTHR48106">
    <property type="entry name" value="QUINONE OXIDOREDUCTASE PIG3-RELATED"/>
    <property type="match status" value="1"/>
</dbReference>
<dbReference type="SUPFAM" id="SSF50129">
    <property type="entry name" value="GroES-like"/>
    <property type="match status" value="1"/>
</dbReference>
<accession>A0ABY3MTL7</accession>
<evidence type="ECO:0000256" key="2">
    <source>
        <dbReference type="ARBA" id="ARBA00023002"/>
    </source>
</evidence>
<comment type="caution">
    <text evidence="4">The sequence shown here is derived from an EMBL/GenBank/DDBJ whole genome shotgun (WGS) entry which is preliminary data.</text>
</comment>
<keyword evidence="2" id="KW-0560">Oxidoreductase</keyword>
<dbReference type="CDD" id="cd08291">
    <property type="entry name" value="ETR_like_1"/>
    <property type="match status" value="1"/>
</dbReference>
<dbReference type="InterPro" id="IPR011032">
    <property type="entry name" value="GroES-like_sf"/>
</dbReference>
<dbReference type="EMBL" id="PJAI02000022">
    <property type="protein sequence ID" value="TYK64551.1"/>
    <property type="molecule type" value="Genomic_DNA"/>
</dbReference>
<keyword evidence="1" id="KW-0521">NADP</keyword>
<evidence type="ECO:0000313" key="5">
    <source>
        <dbReference type="Proteomes" id="UP000815846"/>
    </source>
</evidence>
<gene>
    <name evidence="4" type="ORF">CWS31_014965</name>
</gene>
<keyword evidence="5" id="KW-1185">Reference proteome</keyword>
<dbReference type="InterPro" id="IPR036291">
    <property type="entry name" value="NAD(P)-bd_dom_sf"/>
</dbReference>
<dbReference type="PANTHER" id="PTHR48106:SF18">
    <property type="entry name" value="QUINONE OXIDOREDUCTASE PIG3"/>
    <property type="match status" value="1"/>
</dbReference>
<evidence type="ECO:0000313" key="4">
    <source>
        <dbReference type="EMBL" id="TYK64551.1"/>
    </source>
</evidence>
<evidence type="ECO:0000256" key="1">
    <source>
        <dbReference type="ARBA" id="ARBA00022857"/>
    </source>
</evidence>